<sequence length="181" mass="21491">MKRLFKNTLFIGILLFILFFVARFILRQFGLMFRAWINFIWLASSFILFIWGFIKFYNSVQNKIAKRVLSIITAVVIIFAVFPLPFPIGLTLAIDWAGEIGAFPTREDVIEYDGYKIVGYHRFAFWDSEVEFYEYKNSFVVGSHCLLWCYGYDYDNYDGHFYAYDEFHSFTIEDIVDNIKN</sequence>
<gene>
    <name evidence="2" type="ORF">SAMN02745229_00786</name>
</gene>
<feature type="transmembrane region" description="Helical" evidence="1">
    <location>
        <begin position="7"/>
        <end position="26"/>
    </location>
</feature>
<dbReference type="AlphaFoldDB" id="A0A1M5UY39"/>
<keyword evidence="3" id="KW-1185">Reference proteome</keyword>
<evidence type="ECO:0000313" key="2">
    <source>
        <dbReference type="EMBL" id="SHH67804.1"/>
    </source>
</evidence>
<dbReference type="EMBL" id="FQXK01000006">
    <property type="protein sequence ID" value="SHH67804.1"/>
    <property type="molecule type" value="Genomic_DNA"/>
</dbReference>
<name>A0A1M5UY39_BUTFI</name>
<evidence type="ECO:0000313" key="3">
    <source>
        <dbReference type="Proteomes" id="UP000184278"/>
    </source>
</evidence>
<keyword evidence="1" id="KW-0812">Transmembrane</keyword>
<dbReference type="Proteomes" id="UP000184278">
    <property type="component" value="Unassembled WGS sequence"/>
</dbReference>
<dbReference type="STRING" id="1121131.SAMN02745229_00786"/>
<accession>A0A1M5UY39</accession>
<keyword evidence="1" id="KW-0472">Membrane</keyword>
<evidence type="ECO:0000256" key="1">
    <source>
        <dbReference type="SAM" id="Phobius"/>
    </source>
</evidence>
<feature type="transmembrane region" description="Helical" evidence="1">
    <location>
        <begin position="38"/>
        <end position="56"/>
    </location>
</feature>
<proteinExistence type="predicted"/>
<reference evidence="3" key="1">
    <citation type="submission" date="2016-11" db="EMBL/GenBank/DDBJ databases">
        <authorList>
            <person name="Varghese N."/>
            <person name="Submissions S."/>
        </authorList>
    </citation>
    <scope>NUCLEOTIDE SEQUENCE [LARGE SCALE GENOMIC DNA]</scope>
    <source>
        <strain evidence="3">DSM 3071</strain>
    </source>
</reference>
<organism evidence="2 3">
    <name type="scientific">Butyrivibrio fibrisolvens DSM 3071</name>
    <dbReference type="NCBI Taxonomy" id="1121131"/>
    <lineage>
        <taxon>Bacteria</taxon>
        <taxon>Bacillati</taxon>
        <taxon>Bacillota</taxon>
        <taxon>Clostridia</taxon>
        <taxon>Lachnospirales</taxon>
        <taxon>Lachnospiraceae</taxon>
        <taxon>Butyrivibrio</taxon>
    </lineage>
</organism>
<keyword evidence="1" id="KW-1133">Transmembrane helix</keyword>
<protein>
    <submittedName>
        <fullName evidence="2">Uncharacterized protein</fullName>
    </submittedName>
</protein>
<feature type="transmembrane region" description="Helical" evidence="1">
    <location>
        <begin position="68"/>
        <end position="86"/>
    </location>
</feature>